<dbReference type="NCBIfam" id="NF002231">
    <property type="entry name" value="PRK01130.1"/>
    <property type="match status" value="1"/>
</dbReference>
<keyword evidence="9" id="KW-1185">Reference proteome</keyword>
<dbReference type="Proteomes" id="UP001256827">
    <property type="component" value="Chromosome"/>
</dbReference>
<dbReference type="PANTHER" id="PTHR36204">
    <property type="entry name" value="N-ACETYLMANNOSAMINE-6-PHOSPHATE 2-EPIMERASE-RELATED"/>
    <property type="match status" value="1"/>
</dbReference>
<dbReference type="CDD" id="cd04729">
    <property type="entry name" value="NanE"/>
    <property type="match status" value="1"/>
</dbReference>
<dbReference type="Pfam" id="PF04131">
    <property type="entry name" value="NanE"/>
    <property type="match status" value="1"/>
</dbReference>
<comment type="catalytic activity">
    <reaction evidence="1 7">
        <text>an N-acyl-D-glucosamine 6-phosphate = an N-acyl-D-mannosamine 6-phosphate</text>
        <dbReference type="Rhea" id="RHEA:23932"/>
        <dbReference type="ChEBI" id="CHEBI:57599"/>
        <dbReference type="ChEBI" id="CHEBI:57666"/>
        <dbReference type="EC" id="5.1.3.9"/>
    </reaction>
</comment>
<accession>A0ABY9SW84</accession>
<dbReference type="PANTHER" id="PTHR36204:SF1">
    <property type="entry name" value="N-ACETYLMANNOSAMINE-6-PHOSPHATE 2-EPIMERASE-RELATED"/>
    <property type="match status" value="1"/>
</dbReference>
<evidence type="ECO:0000256" key="2">
    <source>
        <dbReference type="ARBA" id="ARBA00002147"/>
    </source>
</evidence>
<dbReference type="RefSeq" id="WP_310763373.1">
    <property type="nucleotide sequence ID" value="NZ_CP134050.1"/>
</dbReference>
<gene>
    <name evidence="7" type="primary">nanE</name>
    <name evidence="8" type="ORF">RGB73_15275</name>
</gene>
<dbReference type="InterPro" id="IPR007260">
    <property type="entry name" value="NanE"/>
</dbReference>
<keyword evidence="5 7" id="KW-0413">Isomerase</keyword>
<dbReference type="EC" id="5.1.3.9" evidence="7"/>
<dbReference type="InterPro" id="IPR011060">
    <property type="entry name" value="RibuloseP-bd_barrel"/>
</dbReference>
<comment type="pathway">
    <text evidence="3 7">Amino-sugar metabolism; N-acetylneuraminate degradation; D-fructose 6-phosphate from N-acetylneuraminate: step 3/5.</text>
</comment>
<evidence type="ECO:0000256" key="1">
    <source>
        <dbReference type="ARBA" id="ARBA00000056"/>
    </source>
</evidence>
<reference evidence="8 9" key="1">
    <citation type="submission" date="2023-09" db="EMBL/GenBank/DDBJ databases">
        <title>Complete Genome and Methylome dissection of Bacillus brevis NEB573 original source of BbsI restriction endonuclease.</title>
        <authorList>
            <person name="Fomenkov A."/>
            <person name="Roberts R.D."/>
        </authorList>
    </citation>
    <scope>NUCLEOTIDE SEQUENCE [LARGE SCALE GENOMIC DNA]</scope>
    <source>
        <strain evidence="8 9">NEB573</strain>
    </source>
</reference>
<proteinExistence type="inferred from homology"/>
<evidence type="ECO:0000256" key="5">
    <source>
        <dbReference type="ARBA" id="ARBA00023235"/>
    </source>
</evidence>
<dbReference type="Gene3D" id="3.20.20.70">
    <property type="entry name" value="Aldolase class I"/>
    <property type="match status" value="1"/>
</dbReference>
<organism evidence="8 9">
    <name type="scientific">Brevibacillus brevis</name>
    <name type="common">Bacillus brevis</name>
    <dbReference type="NCBI Taxonomy" id="1393"/>
    <lineage>
        <taxon>Bacteria</taxon>
        <taxon>Bacillati</taxon>
        <taxon>Bacillota</taxon>
        <taxon>Bacilli</taxon>
        <taxon>Bacillales</taxon>
        <taxon>Paenibacillaceae</taxon>
        <taxon>Brevibacillus</taxon>
    </lineage>
</organism>
<name>A0ABY9SW84_BREBE</name>
<evidence type="ECO:0000256" key="4">
    <source>
        <dbReference type="ARBA" id="ARBA00007439"/>
    </source>
</evidence>
<dbReference type="HAMAP" id="MF_01235">
    <property type="entry name" value="ManNAc6P_epimer"/>
    <property type="match status" value="1"/>
</dbReference>
<evidence type="ECO:0000256" key="7">
    <source>
        <dbReference type="HAMAP-Rule" id="MF_01235"/>
    </source>
</evidence>
<dbReference type="EMBL" id="CP134050">
    <property type="protein sequence ID" value="WNC12105.1"/>
    <property type="molecule type" value="Genomic_DNA"/>
</dbReference>
<evidence type="ECO:0000256" key="3">
    <source>
        <dbReference type="ARBA" id="ARBA00005081"/>
    </source>
</evidence>
<comment type="similarity">
    <text evidence="4 7">Belongs to the NanE family.</text>
</comment>
<evidence type="ECO:0000313" key="9">
    <source>
        <dbReference type="Proteomes" id="UP001256827"/>
    </source>
</evidence>
<sequence length="241" mass="26048">MEQPVIPRGLIVSCQADPGDPFYGAENIARMALAAEAGGAVGLRINTVENIVKVKQTVSIPIIGILKKRYGHSAAYITPTLKEVEEVIEAGADIVCIDGTASTKPDGKTTESFLHDIKKRFRIPIMTDVSNAQEGVTAWRAGADLIATTLAGYEAFLKNPVYDPTENFKEPDFEIIASLAEQVDIPVVAEGRFWTPEDVVKAMNLGAHGVVVGSAITRPQLITKRMALAIDRFLEQSGRMV</sequence>
<evidence type="ECO:0000313" key="8">
    <source>
        <dbReference type="EMBL" id="WNC12105.1"/>
    </source>
</evidence>
<evidence type="ECO:0000256" key="6">
    <source>
        <dbReference type="ARBA" id="ARBA00023277"/>
    </source>
</evidence>
<protein>
    <recommendedName>
        <fullName evidence="7">Putative N-acetylmannosamine-6-phosphate 2-epimerase</fullName>
        <ecNumber evidence="7">5.1.3.9</ecNumber>
    </recommendedName>
    <alternativeName>
        <fullName evidence="7">ManNAc-6-P epimerase</fullName>
    </alternativeName>
</protein>
<dbReference type="SUPFAM" id="SSF51366">
    <property type="entry name" value="Ribulose-phoshate binding barrel"/>
    <property type="match status" value="1"/>
</dbReference>
<keyword evidence="6 7" id="KW-0119">Carbohydrate metabolism</keyword>
<comment type="function">
    <text evidence="2 7">Converts N-acetylmannosamine-6-phosphate (ManNAc-6-P) to N-acetylglucosamine-6-phosphate (GlcNAc-6-P).</text>
</comment>
<dbReference type="InterPro" id="IPR013785">
    <property type="entry name" value="Aldolase_TIM"/>
</dbReference>
<dbReference type="GO" id="GO:0047465">
    <property type="term" value="F:N-acylglucosamine-6-phosphate 2-epimerase activity"/>
    <property type="evidence" value="ECO:0007669"/>
    <property type="project" value="UniProtKB-EC"/>
</dbReference>